<dbReference type="GO" id="GO:0140662">
    <property type="term" value="F:ATP-dependent protein folding chaperone"/>
    <property type="evidence" value="ECO:0007669"/>
    <property type="project" value="InterPro"/>
</dbReference>
<keyword evidence="4" id="KW-1185">Reference proteome</keyword>
<dbReference type="InterPro" id="IPR027410">
    <property type="entry name" value="TCP-1-like_intermed_sf"/>
</dbReference>
<dbReference type="SUPFAM" id="SSF52029">
    <property type="entry name" value="GroEL apical domain-like"/>
    <property type="match status" value="1"/>
</dbReference>
<keyword evidence="3" id="KW-0143">Chaperone</keyword>
<dbReference type="PANTHER" id="PTHR11353">
    <property type="entry name" value="CHAPERONIN"/>
    <property type="match status" value="1"/>
</dbReference>
<proteinExistence type="predicted"/>
<evidence type="ECO:0000313" key="4">
    <source>
        <dbReference type="Proteomes" id="UP000887564"/>
    </source>
</evidence>
<reference evidence="5" key="1">
    <citation type="submission" date="2022-11" db="UniProtKB">
        <authorList>
            <consortium name="WormBaseParasite"/>
        </authorList>
    </citation>
    <scope>IDENTIFICATION</scope>
</reference>
<keyword evidence="2" id="KW-0067">ATP-binding</keyword>
<accession>A0A914RG49</accession>
<dbReference type="InterPro" id="IPR002423">
    <property type="entry name" value="Cpn60/GroEL/TCP-1"/>
</dbReference>
<evidence type="ECO:0000256" key="1">
    <source>
        <dbReference type="ARBA" id="ARBA00022741"/>
    </source>
</evidence>
<dbReference type="Gene3D" id="3.50.7.10">
    <property type="entry name" value="GroEL"/>
    <property type="match status" value="1"/>
</dbReference>
<dbReference type="InterPro" id="IPR017998">
    <property type="entry name" value="Chaperone_TCP-1"/>
</dbReference>
<organism evidence="4 5">
    <name type="scientific">Parascaris equorum</name>
    <name type="common">Equine roundworm</name>
    <dbReference type="NCBI Taxonomy" id="6256"/>
    <lineage>
        <taxon>Eukaryota</taxon>
        <taxon>Metazoa</taxon>
        <taxon>Ecdysozoa</taxon>
        <taxon>Nematoda</taxon>
        <taxon>Chromadorea</taxon>
        <taxon>Rhabditida</taxon>
        <taxon>Spirurina</taxon>
        <taxon>Ascaridomorpha</taxon>
        <taxon>Ascaridoidea</taxon>
        <taxon>Ascarididae</taxon>
        <taxon>Parascaris</taxon>
    </lineage>
</organism>
<name>A0A914RG49_PAREQ</name>
<keyword evidence="1" id="KW-0547">Nucleotide-binding</keyword>
<dbReference type="Pfam" id="PF00118">
    <property type="entry name" value="Cpn60_TCP1"/>
    <property type="match status" value="1"/>
</dbReference>
<dbReference type="Gene3D" id="3.30.260.10">
    <property type="entry name" value="TCP-1-like chaperonin intermediate domain"/>
    <property type="match status" value="1"/>
</dbReference>
<protein>
    <submittedName>
        <fullName evidence="5">Uncharacterized protein</fullName>
    </submittedName>
</protein>
<sequence length="117" mass="13509">MFQCFDISAGRYRFYSVNRCVRQLAEIAVDAVLSVANFEKKDVDFELIKVEAKVGGRLEDTCLVKGVELRDVKIAILTCPFEPPKPKTKHKLDITSSEDFLKLRQYEKETFETMIKQ</sequence>
<evidence type="ECO:0000256" key="2">
    <source>
        <dbReference type="ARBA" id="ARBA00022840"/>
    </source>
</evidence>
<dbReference type="InterPro" id="IPR027409">
    <property type="entry name" value="GroEL-like_apical_dom_sf"/>
</dbReference>
<dbReference type="GO" id="GO:0005524">
    <property type="term" value="F:ATP binding"/>
    <property type="evidence" value="ECO:0007669"/>
    <property type="project" value="UniProtKB-KW"/>
</dbReference>
<dbReference type="Proteomes" id="UP000887564">
    <property type="component" value="Unplaced"/>
</dbReference>
<evidence type="ECO:0000313" key="5">
    <source>
        <dbReference type="WBParaSite" id="PEQ_0000547301-mRNA-1"/>
    </source>
</evidence>
<evidence type="ECO:0000256" key="3">
    <source>
        <dbReference type="ARBA" id="ARBA00023186"/>
    </source>
</evidence>
<dbReference type="WBParaSite" id="PEQ_0000547301-mRNA-1">
    <property type="protein sequence ID" value="PEQ_0000547301-mRNA-1"/>
    <property type="gene ID" value="PEQ_0000547301"/>
</dbReference>
<dbReference type="AlphaFoldDB" id="A0A914RG49"/>
<dbReference type="SUPFAM" id="SSF54849">
    <property type="entry name" value="GroEL-intermediate domain like"/>
    <property type="match status" value="1"/>
</dbReference>